<proteinExistence type="predicted"/>
<accession>A0A1R0GRG9</accession>
<protein>
    <submittedName>
        <fullName evidence="2">Uncharacterized protein</fullName>
    </submittedName>
</protein>
<reference evidence="2 3" key="1">
    <citation type="journal article" date="2016" name="Mol. Biol. Evol.">
        <title>Genome-Wide Survey of Gut Fungi (Harpellales) Reveals the First Horizontally Transferred Ubiquitin Gene from a Mosquito Host.</title>
        <authorList>
            <person name="Wang Y."/>
            <person name="White M.M."/>
            <person name="Kvist S."/>
            <person name="Moncalvo J.M."/>
        </authorList>
    </citation>
    <scope>NUCLEOTIDE SEQUENCE [LARGE SCALE GENOMIC DNA]</scope>
    <source>
        <strain evidence="2 3">ALG-7-W6</strain>
    </source>
</reference>
<name>A0A1R0GRG9_9FUNG</name>
<keyword evidence="1" id="KW-0732">Signal</keyword>
<feature type="non-terminal residue" evidence="2">
    <location>
        <position position="56"/>
    </location>
</feature>
<evidence type="ECO:0000313" key="3">
    <source>
        <dbReference type="Proteomes" id="UP000187455"/>
    </source>
</evidence>
<keyword evidence="3" id="KW-1185">Reference proteome</keyword>
<dbReference type="AlphaFoldDB" id="A0A1R0GRG9"/>
<feature type="signal peptide" evidence="1">
    <location>
        <begin position="1"/>
        <end position="19"/>
    </location>
</feature>
<evidence type="ECO:0000256" key="1">
    <source>
        <dbReference type="SAM" id="SignalP"/>
    </source>
</evidence>
<organism evidence="2 3">
    <name type="scientific">Smittium mucronatum</name>
    <dbReference type="NCBI Taxonomy" id="133383"/>
    <lineage>
        <taxon>Eukaryota</taxon>
        <taxon>Fungi</taxon>
        <taxon>Fungi incertae sedis</taxon>
        <taxon>Zoopagomycota</taxon>
        <taxon>Kickxellomycotina</taxon>
        <taxon>Harpellomycetes</taxon>
        <taxon>Harpellales</taxon>
        <taxon>Legeriomycetaceae</taxon>
        <taxon>Smittium</taxon>
    </lineage>
</organism>
<evidence type="ECO:0000313" key="2">
    <source>
        <dbReference type="EMBL" id="OLY79491.1"/>
    </source>
</evidence>
<sequence>MKFAPVPAVFLFFSLTAASFDINDSPFAANEKYAADLSHDVQLQSLDVNPAPQPKA</sequence>
<dbReference type="Proteomes" id="UP000187455">
    <property type="component" value="Unassembled WGS sequence"/>
</dbReference>
<dbReference type="EMBL" id="LSSL01004394">
    <property type="protein sequence ID" value="OLY79491.1"/>
    <property type="molecule type" value="Genomic_DNA"/>
</dbReference>
<comment type="caution">
    <text evidence="2">The sequence shown here is derived from an EMBL/GenBank/DDBJ whole genome shotgun (WGS) entry which is preliminary data.</text>
</comment>
<gene>
    <name evidence="2" type="ORF">AYI68_g6438</name>
</gene>
<feature type="chain" id="PRO_5013045328" evidence="1">
    <location>
        <begin position="20"/>
        <end position="56"/>
    </location>
</feature>